<proteinExistence type="predicted"/>
<dbReference type="EMBL" id="VULZ01000002">
    <property type="protein sequence ID" value="MSS14096.1"/>
    <property type="molecule type" value="Genomic_DNA"/>
</dbReference>
<feature type="region of interest" description="Disordered" evidence="1">
    <location>
        <begin position="374"/>
        <end position="407"/>
    </location>
</feature>
<evidence type="ECO:0000313" key="3">
    <source>
        <dbReference type="EMBL" id="MSS14096.1"/>
    </source>
</evidence>
<dbReference type="AlphaFoldDB" id="A0A6L5X581"/>
<feature type="chain" id="PRO_5039313208" evidence="2">
    <location>
        <begin position="23"/>
        <end position="547"/>
    </location>
</feature>
<reference evidence="3 4" key="1">
    <citation type="submission" date="2019-08" db="EMBL/GenBank/DDBJ databases">
        <title>In-depth cultivation of the pig gut microbiome towards novel bacterial diversity and tailored functional studies.</title>
        <authorList>
            <person name="Wylensek D."/>
            <person name="Hitch T.C.A."/>
            <person name="Clavel T."/>
        </authorList>
    </citation>
    <scope>NUCLEOTIDE SEQUENCE [LARGE SCALE GENOMIC DNA]</scope>
    <source>
        <strain evidence="3 4">Oil+RF-744-WCA-WT-11</strain>
    </source>
</reference>
<feature type="compositionally biased region" description="Polar residues" evidence="1">
    <location>
        <begin position="386"/>
        <end position="396"/>
    </location>
</feature>
<evidence type="ECO:0000256" key="1">
    <source>
        <dbReference type="SAM" id="MobiDB-lite"/>
    </source>
</evidence>
<dbReference type="Proteomes" id="UP000481852">
    <property type="component" value="Unassembled WGS sequence"/>
</dbReference>
<dbReference type="RefSeq" id="WP_154523160.1">
    <property type="nucleotide sequence ID" value="NZ_VULZ01000002.1"/>
</dbReference>
<gene>
    <name evidence="3" type="ORF">FYJ35_03405</name>
</gene>
<accession>A0A6L5X581</accession>
<feature type="signal peptide" evidence="2">
    <location>
        <begin position="1"/>
        <end position="22"/>
    </location>
</feature>
<comment type="caution">
    <text evidence="3">The sequence shown here is derived from an EMBL/GenBank/DDBJ whole genome shotgun (WGS) entry which is preliminary data.</text>
</comment>
<protein>
    <submittedName>
        <fullName evidence="3">Uncharacterized protein</fullName>
    </submittedName>
</protein>
<sequence length="547" mass="55932">MKKQIRLLTAAALCANLAFAGAAPGFADEAAAPAAETESALQAGQELAGEVLNAANEAWKFSGTMEFGDGLLSLMSSDGTDVSWLKSAGVEGVVAGGGDGTADANETISLNGTAVCDVQAKYDAESGRLYFSCPDLKKGPASVDLNKIFSGMKSEFQSGFGSGLETGIPSEDMTRLQKEAAELFGSISSDEWTDFIGRYAGTVMAGVKTEQEGESQVTAGSLSDTVTRTTVSIQPDAMDKIVKDSVGTLREDPLVLKILGSDFAADLVSMAVKSGSDKTSDAGTDSTGSVTGSQLVEMYQSALDSAKDNLSGLPGFSVSVGNNAEGKFTSMDLKVLYSGVEIPVCTFVTITDGTKNATELDLGEMIASSLLGAASGEGQSDVETETGAQDTASSGKTGLLMEGTTDGGKLNETMTIQAAGTPYATVTVSDWDIEGMKSGKFAGSVLAQLGGESVGLDFAQSDAEGQSVSLLVNGEMFVKVTGSVGTADPSSVQKLDTTGAVELKSSDDFEKYLADADPSGLREKLQAAGVPQELLGTETEQAAGAAA</sequence>
<organism evidence="3 4">
    <name type="scientific">Porcincola intestinalis</name>
    <dbReference type="NCBI Taxonomy" id="2606632"/>
    <lineage>
        <taxon>Bacteria</taxon>
        <taxon>Bacillati</taxon>
        <taxon>Bacillota</taxon>
        <taxon>Clostridia</taxon>
        <taxon>Lachnospirales</taxon>
        <taxon>Lachnospiraceae</taxon>
        <taxon>Porcincola</taxon>
    </lineage>
</organism>
<keyword evidence="2" id="KW-0732">Signal</keyword>
<evidence type="ECO:0000313" key="4">
    <source>
        <dbReference type="Proteomes" id="UP000481852"/>
    </source>
</evidence>
<name>A0A6L5X581_9FIRM</name>
<evidence type="ECO:0000256" key="2">
    <source>
        <dbReference type="SAM" id="SignalP"/>
    </source>
</evidence>
<keyword evidence="4" id="KW-1185">Reference proteome</keyword>